<sequence>MPHAPSNILIQDIPLPGAQPPSILKKTSAYGPPTQAVYILPLLGHGVPRLPPGRKPPGPRPGPPPPQVLQMYAQPRGFKCSTQLDSGPKVDDTSTATIEKKITATISAKPQNTNPKAGLTGFVPTALRVCWKNKGAAAAPQRKSEDDSAVPLAKAAPKSGLSVPVSVQTKDDVYEAFMKEMEGLL</sequence>
<proteinExistence type="predicted"/>
<reference evidence="2" key="2">
    <citation type="submission" date="2025-09" db="UniProtKB">
        <authorList>
            <consortium name="Ensembl"/>
        </authorList>
    </citation>
    <scope>IDENTIFICATION</scope>
</reference>
<evidence type="ECO:0008006" key="4">
    <source>
        <dbReference type="Google" id="ProtNLM"/>
    </source>
</evidence>
<dbReference type="GeneTree" id="ENSGT00940000162350"/>
<protein>
    <recommendedName>
        <fullName evidence="4">WW domain binding protein 11</fullName>
    </recommendedName>
</protein>
<feature type="region of interest" description="Disordered" evidence="1">
    <location>
        <begin position="48"/>
        <end position="68"/>
    </location>
</feature>
<evidence type="ECO:0000313" key="2">
    <source>
        <dbReference type="Ensembl" id="ENSCAFP00020008916.1"/>
    </source>
</evidence>
<organism evidence="2 3">
    <name type="scientific">Canis lupus dingo</name>
    <name type="common">dingo</name>
    <dbReference type="NCBI Taxonomy" id="286419"/>
    <lineage>
        <taxon>Eukaryota</taxon>
        <taxon>Metazoa</taxon>
        <taxon>Chordata</taxon>
        <taxon>Craniata</taxon>
        <taxon>Vertebrata</taxon>
        <taxon>Euteleostomi</taxon>
        <taxon>Mammalia</taxon>
        <taxon>Eutheria</taxon>
        <taxon>Laurasiatheria</taxon>
        <taxon>Carnivora</taxon>
        <taxon>Caniformia</taxon>
        <taxon>Canidae</taxon>
        <taxon>Canis</taxon>
    </lineage>
</organism>
<evidence type="ECO:0000256" key="1">
    <source>
        <dbReference type="SAM" id="MobiDB-lite"/>
    </source>
</evidence>
<dbReference type="Ensembl" id="ENSCAFT00020010359.1">
    <property type="protein sequence ID" value="ENSCAFP00020008916.1"/>
    <property type="gene ID" value="ENSCAFG00020007229.1"/>
</dbReference>
<name>A0A8C0K4F0_CANLU</name>
<reference evidence="2" key="1">
    <citation type="submission" date="2025-08" db="UniProtKB">
        <authorList>
            <consortium name="Ensembl"/>
        </authorList>
    </citation>
    <scope>IDENTIFICATION</scope>
</reference>
<dbReference type="Proteomes" id="UP000694391">
    <property type="component" value="Unplaced"/>
</dbReference>
<feature type="region of interest" description="Disordered" evidence="1">
    <location>
        <begin position="137"/>
        <end position="162"/>
    </location>
</feature>
<evidence type="ECO:0000313" key="3">
    <source>
        <dbReference type="Proteomes" id="UP000694391"/>
    </source>
</evidence>
<keyword evidence="3" id="KW-1185">Reference proteome</keyword>
<dbReference type="AlphaFoldDB" id="A0A8C0K4F0"/>
<accession>A0A8C0K4F0</accession>
<feature type="compositionally biased region" description="Pro residues" evidence="1">
    <location>
        <begin position="49"/>
        <end position="67"/>
    </location>
</feature>